<dbReference type="InterPro" id="IPR028098">
    <property type="entry name" value="Glyco_trans_4-like_N"/>
</dbReference>
<dbReference type="SUPFAM" id="SSF53756">
    <property type="entry name" value="UDP-Glycosyltransferase/glycogen phosphorylase"/>
    <property type="match status" value="1"/>
</dbReference>
<dbReference type="RefSeq" id="WP_117994560.1">
    <property type="nucleotide sequence ID" value="NZ_CP143947.1"/>
</dbReference>
<protein>
    <submittedName>
        <fullName evidence="3">Glycosyltransferase family 1 protein</fullName>
    </submittedName>
</protein>
<proteinExistence type="predicted"/>
<accession>A0A412Q4F4</accession>
<organism evidence="3 9">
    <name type="scientific">Agathobacter rectalis</name>
    <dbReference type="NCBI Taxonomy" id="39491"/>
    <lineage>
        <taxon>Bacteria</taxon>
        <taxon>Bacillati</taxon>
        <taxon>Bacillota</taxon>
        <taxon>Clostridia</taxon>
        <taxon>Lachnospirales</taxon>
        <taxon>Lachnospiraceae</taxon>
        <taxon>Agathobacter</taxon>
    </lineage>
</organism>
<dbReference type="Gene3D" id="3.40.50.2000">
    <property type="entry name" value="Glycogen Phosphorylase B"/>
    <property type="match status" value="2"/>
</dbReference>
<dbReference type="Proteomes" id="UP000283765">
    <property type="component" value="Unassembled WGS sequence"/>
</dbReference>
<feature type="domain" description="Glycosyl transferase family 1" evidence="1">
    <location>
        <begin position="177"/>
        <end position="299"/>
    </location>
</feature>
<evidence type="ECO:0000313" key="10">
    <source>
        <dbReference type="Proteomes" id="UP000286341"/>
    </source>
</evidence>
<dbReference type="Pfam" id="PF00534">
    <property type="entry name" value="Glycos_transf_1"/>
    <property type="match status" value="1"/>
</dbReference>
<dbReference type="InterPro" id="IPR001296">
    <property type="entry name" value="Glyco_trans_1"/>
</dbReference>
<dbReference type="EMBL" id="QSAZ01000016">
    <property type="protein sequence ID" value="RGW85483.1"/>
    <property type="molecule type" value="Genomic_DNA"/>
</dbReference>
<evidence type="ECO:0000259" key="2">
    <source>
        <dbReference type="Pfam" id="PF13439"/>
    </source>
</evidence>
<dbReference type="AlphaFoldDB" id="A0A412Q4F4"/>
<dbReference type="GO" id="GO:0016757">
    <property type="term" value="F:glycosyltransferase activity"/>
    <property type="evidence" value="ECO:0007669"/>
    <property type="project" value="InterPro"/>
</dbReference>
<comment type="caution">
    <text evidence="3">The sequence shown here is derived from an EMBL/GenBank/DDBJ whole genome shotgun (WGS) entry which is preliminary data.</text>
</comment>
<dbReference type="PANTHER" id="PTHR12526">
    <property type="entry name" value="GLYCOSYLTRANSFERASE"/>
    <property type="match status" value="1"/>
</dbReference>
<dbReference type="Proteomes" id="UP000283683">
    <property type="component" value="Unassembled WGS sequence"/>
</dbReference>
<dbReference type="EMBL" id="QSFB01000010">
    <property type="protein sequence ID" value="RHA13415.1"/>
    <property type="molecule type" value="Genomic_DNA"/>
</dbReference>
<dbReference type="CDD" id="cd03812">
    <property type="entry name" value="GT4_CapH-like"/>
    <property type="match status" value="1"/>
</dbReference>
<sequence>MIKVLMTLPVKIGFDGMSKQVLSYGKYMDKSDVIIDLVSCRGFDPKMKSNVDEANFHNIYRLEYRDTNQIKYFLDLYKIMKKEKYDVIHVNGQSATMSVEMLAAKLAGCKLRVAHSHNSRCLHKKAHNMLKPLFNATYNDAIACSKEAGDWLFGDKPYWILNNGIDIDKYKFSTTTRTEFRKKLKLSDKDIAVCHVGAFEPWKNHKFLIDVFDEIKKENSGYKLFLFGINGTTQESILSLINERRLEDTIRFMGTADDINNYLQAMDLMLLPSLYEGFPVTVVEWQANGLPCIVSDTITKDVKITDLVKQLSIEDGTTIWKNEILKHNNEVDVETRKSYYIKVSKAGYNIKNNVSSLKEHYIERLGDN</sequence>
<evidence type="ECO:0000313" key="3">
    <source>
        <dbReference type="EMBL" id="RGT81976.1"/>
    </source>
</evidence>
<dbReference type="Pfam" id="PF13439">
    <property type="entry name" value="Glyco_transf_4"/>
    <property type="match status" value="1"/>
</dbReference>
<evidence type="ECO:0000313" key="9">
    <source>
        <dbReference type="Proteomes" id="UP000284296"/>
    </source>
</evidence>
<evidence type="ECO:0000259" key="1">
    <source>
        <dbReference type="Pfam" id="PF00534"/>
    </source>
</evidence>
<keyword evidence="3" id="KW-0808">Transferase</keyword>
<evidence type="ECO:0000313" key="5">
    <source>
        <dbReference type="EMBL" id="RGW85483.1"/>
    </source>
</evidence>
<gene>
    <name evidence="6" type="ORF">DW948_08380</name>
    <name evidence="5" type="ORF">DWV45_13365</name>
    <name evidence="4" type="ORF">DWW89_12020</name>
    <name evidence="3" type="ORF">DWX06_06830</name>
</gene>
<evidence type="ECO:0000313" key="6">
    <source>
        <dbReference type="EMBL" id="RHA13415.1"/>
    </source>
</evidence>
<reference evidence="7 8" key="1">
    <citation type="submission" date="2018-08" db="EMBL/GenBank/DDBJ databases">
        <title>A genome reference for cultivated species of the human gut microbiota.</title>
        <authorList>
            <person name="Zou Y."/>
            <person name="Xue W."/>
            <person name="Luo G."/>
        </authorList>
    </citation>
    <scope>NUCLEOTIDE SEQUENCE [LARGE SCALE GENOMIC DNA]</scope>
    <source>
        <strain evidence="5 7">AF06-19</strain>
        <strain evidence="4 8">AF17-27</strain>
        <strain evidence="3 9">AF18-16LB</strain>
        <strain evidence="6 10">AM44-1AT</strain>
    </source>
</reference>
<dbReference type="PANTHER" id="PTHR12526:SF630">
    <property type="entry name" value="GLYCOSYLTRANSFERASE"/>
    <property type="match status" value="1"/>
</dbReference>
<feature type="domain" description="Glycosyltransferase subfamily 4-like N-terminal" evidence="2">
    <location>
        <begin position="15"/>
        <end position="168"/>
    </location>
</feature>
<name>A0A412Q4F4_9FIRM</name>
<evidence type="ECO:0000313" key="4">
    <source>
        <dbReference type="EMBL" id="RGU21747.1"/>
    </source>
</evidence>
<evidence type="ECO:0000313" key="7">
    <source>
        <dbReference type="Proteomes" id="UP000283683"/>
    </source>
</evidence>
<dbReference type="EMBL" id="QRXG01000008">
    <property type="protein sequence ID" value="RGT81976.1"/>
    <property type="molecule type" value="Genomic_DNA"/>
</dbReference>
<evidence type="ECO:0000313" key="8">
    <source>
        <dbReference type="Proteomes" id="UP000283765"/>
    </source>
</evidence>
<dbReference type="Proteomes" id="UP000284296">
    <property type="component" value="Unassembled WGS sequence"/>
</dbReference>
<dbReference type="EMBL" id="QRXR01000021">
    <property type="protein sequence ID" value="RGU21747.1"/>
    <property type="molecule type" value="Genomic_DNA"/>
</dbReference>
<dbReference type="Proteomes" id="UP000286341">
    <property type="component" value="Unassembled WGS sequence"/>
</dbReference>